<dbReference type="Proteomes" id="UP000501063">
    <property type="component" value="Chromosome"/>
</dbReference>
<evidence type="ECO:0000313" key="1">
    <source>
        <dbReference type="EMBL" id="QIE84944.1"/>
    </source>
</evidence>
<proteinExistence type="predicted"/>
<dbReference type="AlphaFoldDB" id="A0A6G6IPM9"/>
<name>A0A6G6IPM9_PSENT</name>
<sequence>MNALTSIALPTVLGTPFEGGFYMGQFLLNAERYALIRAPKALGFHAPIHWVNRGLLIPGADSFVDGLANTRAMAEAGSELAAWALGLSIGGHNDWYLGARDENEVVYRVCKPTAEENWCSFRDGDNPSSLPPGYPYTALAPGQSPIAIFQEGAEEALEARSYWTSTQYGPDYAWIQHFDDGTQYDVGKGDARPAFAVRRIKVTP</sequence>
<dbReference type="EMBL" id="CP049140">
    <property type="protein sequence ID" value="QIE84944.1"/>
    <property type="molecule type" value="Genomic_DNA"/>
</dbReference>
<organism evidence="1 2">
    <name type="scientific">Pseudomonas nitroreducens</name>
    <dbReference type="NCBI Taxonomy" id="46680"/>
    <lineage>
        <taxon>Bacteria</taxon>
        <taxon>Pseudomonadati</taxon>
        <taxon>Pseudomonadota</taxon>
        <taxon>Gammaproteobacteria</taxon>
        <taxon>Pseudomonadales</taxon>
        <taxon>Pseudomonadaceae</taxon>
        <taxon>Pseudomonas</taxon>
    </lineage>
</organism>
<reference evidence="1 2" key="1">
    <citation type="submission" date="2020-02" db="EMBL/GenBank/DDBJ databases">
        <title>Integrative conjugative elements (ICEs) and plasmids drive adaptation of Pseudomonas nitroreducens strain HBP1 to wastewater environment.</title>
        <authorList>
            <person name="Sentchilo V."/>
            <person name="Carraro N."/>
            <person name="Bertelli C."/>
            <person name="van der Meer J.R."/>
        </authorList>
    </citation>
    <scope>NUCLEOTIDE SEQUENCE [LARGE SCALE GENOMIC DNA]</scope>
    <source>
        <strain evidence="1 2">HBP1</strain>
    </source>
</reference>
<dbReference type="RefSeq" id="WP_024767144.1">
    <property type="nucleotide sequence ID" value="NZ_CP049140.1"/>
</dbReference>
<dbReference type="KEGG" id="pnt:G5B91_01125"/>
<accession>A0A6G6IPM9</accession>
<gene>
    <name evidence="1" type="ORF">G5B91_01125</name>
</gene>
<evidence type="ECO:0000313" key="2">
    <source>
        <dbReference type="Proteomes" id="UP000501063"/>
    </source>
</evidence>
<protein>
    <submittedName>
        <fullName evidence="1">DUF1566 domain-containing protein</fullName>
    </submittedName>
</protein>